<dbReference type="PANTHER" id="PTHR43791:SF36">
    <property type="entry name" value="TRANSPORTER, PUTATIVE (AFU_ORTHOLOGUE AFUA_6G08340)-RELATED"/>
    <property type="match status" value="1"/>
</dbReference>
<keyword evidence="4 6" id="KW-1133">Transmembrane helix</keyword>
<dbReference type="Proteomes" id="UP000654370">
    <property type="component" value="Unassembled WGS sequence"/>
</dbReference>
<dbReference type="InterPro" id="IPR020846">
    <property type="entry name" value="MFS_dom"/>
</dbReference>
<feature type="transmembrane region" description="Helical" evidence="6">
    <location>
        <begin position="335"/>
        <end position="356"/>
    </location>
</feature>
<dbReference type="AlphaFoldDB" id="A0A8H7PH24"/>
<feature type="transmembrane region" description="Helical" evidence="6">
    <location>
        <begin position="133"/>
        <end position="158"/>
    </location>
</feature>
<evidence type="ECO:0000256" key="6">
    <source>
        <dbReference type="SAM" id="Phobius"/>
    </source>
</evidence>
<gene>
    <name evidence="8" type="ORF">INT43_004519</name>
</gene>
<feature type="transmembrane region" description="Helical" evidence="6">
    <location>
        <begin position="303"/>
        <end position="323"/>
    </location>
</feature>
<dbReference type="PANTHER" id="PTHR43791">
    <property type="entry name" value="PERMEASE-RELATED"/>
    <property type="match status" value="1"/>
</dbReference>
<dbReference type="Pfam" id="PF07690">
    <property type="entry name" value="MFS_1"/>
    <property type="match status" value="1"/>
</dbReference>
<keyword evidence="9" id="KW-1185">Reference proteome</keyword>
<proteinExistence type="predicted"/>
<evidence type="ECO:0000256" key="5">
    <source>
        <dbReference type="ARBA" id="ARBA00023136"/>
    </source>
</evidence>
<dbReference type="PROSITE" id="PS50850">
    <property type="entry name" value="MFS"/>
    <property type="match status" value="1"/>
</dbReference>
<dbReference type="FunFam" id="1.20.1250.20:FF:000057">
    <property type="entry name" value="MFS general substrate transporter"/>
    <property type="match status" value="1"/>
</dbReference>
<dbReference type="Gene3D" id="1.20.1250.20">
    <property type="entry name" value="MFS general substrate transporter like domains"/>
    <property type="match status" value="2"/>
</dbReference>
<dbReference type="SUPFAM" id="SSF103473">
    <property type="entry name" value="MFS general substrate transporter"/>
    <property type="match status" value="1"/>
</dbReference>
<feature type="transmembrane region" description="Helical" evidence="6">
    <location>
        <begin position="201"/>
        <end position="223"/>
    </location>
</feature>
<evidence type="ECO:0000313" key="8">
    <source>
        <dbReference type="EMBL" id="KAG2173146.1"/>
    </source>
</evidence>
<comment type="caution">
    <text evidence="8">The sequence shown here is derived from an EMBL/GenBank/DDBJ whole genome shotgun (WGS) entry which is preliminary data.</text>
</comment>
<organism evidence="8 9">
    <name type="scientific">Mortierella isabellina</name>
    <name type="common">Filamentous fungus</name>
    <name type="synonym">Umbelopsis isabellina</name>
    <dbReference type="NCBI Taxonomy" id="91625"/>
    <lineage>
        <taxon>Eukaryota</taxon>
        <taxon>Fungi</taxon>
        <taxon>Fungi incertae sedis</taxon>
        <taxon>Mucoromycota</taxon>
        <taxon>Mucoromycotina</taxon>
        <taxon>Umbelopsidomycetes</taxon>
        <taxon>Umbelopsidales</taxon>
        <taxon>Umbelopsidaceae</taxon>
        <taxon>Umbelopsis</taxon>
    </lineage>
</organism>
<feature type="transmembrane region" description="Helical" evidence="6">
    <location>
        <begin position="271"/>
        <end position="291"/>
    </location>
</feature>
<evidence type="ECO:0000256" key="1">
    <source>
        <dbReference type="ARBA" id="ARBA00004141"/>
    </source>
</evidence>
<keyword evidence="3 6" id="KW-0812">Transmembrane</keyword>
<dbReference type="OrthoDB" id="2985014at2759"/>
<comment type="subcellular location">
    <subcellularLocation>
        <location evidence="1">Membrane</location>
        <topology evidence="1">Multi-pass membrane protein</topology>
    </subcellularLocation>
</comment>
<feature type="transmembrane region" description="Helical" evidence="6">
    <location>
        <begin position="362"/>
        <end position="384"/>
    </location>
</feature>
<feature type="transmembrane region" description="Helical" evidence="6">
    <location>
        <begin position="396"/>
        <end position="415"/>
    </location>
</feature>
<reference evidence="8" key="1">
    <citation type="submission" date="2020-12" db="EMBL/GenBank/DDBJ databases">
        <title>Metabolic potential, ecology and presence of endohyphal bacteria is reflected in genomic diversity of Mucoromycotina.</title>
        <authorList>
            <person name="Muszewska A."/>
            <person name="Okrasinska A."/>
            <person name="Steczkiewicz K."/>
            <person name="Drgas O."/>
            <person name="Orlowska M."/>
            <person name="Perlinska-Lenart U."/>
            <person name="Aleksandrzak-Piekarczyk T."/>
            <person name="Szatraj K."/>
            <person name="Zielenkiewicz U."/>
            <person name="Pilsyk S."/>
            <person name="Malc E."/>
            <person name="Mieczkowski P."/>
            <person name="Kruszewska J.S."/>
            <person name="Biernat P."/>
            <person name="Pawlowska J."/>
        </authorList>
    </citation>
    <scope>NUCLEOTIDE SEQUENCE</scope>
    <source>
        <strain evidence="8">WA0000067209</strain>
    </source>
</reference>
<feature type="transmembrane region" description="Helical" evidence="6">
    <location>
        <begin position="170"/>
        <end position="189"/>
    </location>
</feature>
<feature type="transmembrane region" description="Helical" evidence="6">
    <location>
        <begin position="427"/>
        <end position="447"/>
    </location>
</feature>
<feature type="transmembrane region" description="Helical" evidence="6">
    <location>
        <begin position="108"/>
        <end position="127"/>
    </location>
</feature>
<dbReference type="GO" id="GO:0016020">
    <property type="term" value="C:membrane"/>
    <property type="evidence" value="ECO:0007669"/>
    <property type="project" value="UniProtKB-SubCell"/>
</dbReference>
<accession>A0A8H7PH24</accession>
<evidence type="ECO:0000256" key="4">
    <source>
        <dbReference type="ARBA" id="ARBA00022989"/>
    </source>
</evidence>
<keyword evidence="2" id="KW-0813">Transport</keyword>
<dbReference type="EMBL" id="JAEPQZ010000015">
    <property type="protein sequence ID" value="KAG2173146.1"/>
    <property type="molecule type" value="Genomic_DNA"/>
</dbReference>
<evidence type="ECO:0000256" key="3">
    <source>
        <dbReference type="ARBA" id="ARBA00022692"/>
    </source>
</evidence>
<feature type="transmembrane region" description="Helical" evidence="6">
    <location>
        <begin position="78"/>
        <end position="101"/>
    </location>
</feature>
<feature type="domain" description="Major facilitator superfamily (MFS) profile" evidence="7">
    <location>
        <begin position="42"/>
        <end position="453"/>
    </location>
</feature>
<dbReference type="GO" id="GO:0022857">
    <property type="term" value="F:transmembrane transporter activity"/>
    <property type="evidence" value="ECO:0007669"/>
    <property type="project" value="InterPro"/>
</dbReference>
<name>A0A8H7PH24_MORIS</name>
<dbReference type="InterPro" id="IPR011701">
    <property type="entry name" value="MFS"/>
</dbReference>
<evidence type="ECO:0000259" key="7">
    <source>
        <dbReference type="PROSITE" id="PS50850"/>
    </source>
</evidence>
<dbReference type="InterPro" id="IPR036259">
    <property type="entry name" value="MFS_trans_sf"/>
</dbReference>
<keyword evidence="5 6" id="KW-0472">Membrane</keyword>
<evidence type="ECO:0000256" key="2">
    <source>
        <dbReference type="ARBA" id="ARBA00022448"/>
    </source>
</evidence>
<evidence type="ECO:0000313" key="9">
    <source>
        <dbReference type="Proteomes" id="UP000654370"/>
    </source>
</evidence>
<protein>
    <recommendedName>
        <fullName evidence="7">Major facilitator superfamily (MFS) profile domain-containing protein</fullName>
    </recommendedName>
</protein>
<sequence>MSVRKDELEPVEHVAQHSEIDALANELGIDEKKLMRKIDWHVLPVLCGFYLLQAIDKGNIGLAKLGGIQEDTHTSGSLFNWAVSMFYLGYVVAEIPCNLALQRINPRWWISSIGLGWGIVVCLMALTNSFATLAVARCFLGVFEAGVLPASVLITALWYKRSEHALRTAIWFSCSSLGSAVGGLISYGIQSHLTNTTVRPWQWLMIIEGLATVAWAFVSFVICPNVPEKANFLTENERVFILNRQRLDKTQTKLSFDRQQAIEAVTDYKTWFLFCIYLIWQAVNIAFSTFNPSIIAGLGYSNLNAQLLSAPFNIFNLIIQLAISWSSDRFNDRSLHLIVCGLLAIVGYACIVAIPTTSDNSGLLYGLLFFTSFNSGSLTLILGWMTNIIIGHTKRVVASSIIIIGSSIGGFVGSLVYQDGSYGRGHIINLTLISAALIMAAVLRVLLMWENRRRDKQAEADPTSYGQDDTLVEDPDIIVKENFTDKDPRVRYNL</sequence>